<evidence type="ECO:0000256" key="1">
    <source>
        <dbReference type="SAM" id="SignalP"/>
    </source>
</evidence>
<reference evidence="2 3" key="1">
    <citation type="submission" date="2023-08" db="EMBL/GenBank/DDBJ databases">
        <title>Mesonia sp. MT50, isolated from deep-sea sediment of the Mariana Trench.</title>
        <authorList>
            <person name="Fu H."/>
        </authorList>
    </citation>
    <scope>NUCLEOTIDE SEQUENCE [LARGE SCALE GENOMIC DNA]</scope>
    <source>
        <strain evidence="2 3">MT50</strain>
    </source>
</reference>
<name>A0ABU1A465_9FLAO</name>
<evidence type="ECO:0000313" key="3">
    <source>
        <dbReference type="Proteomes" id="UP001230915"/>
    </source>
</evidence>
<gene>
    <name evidence="2" type="ORF">RBU60_07785</name>
</gene>
<proteinExistence type="predicted"/>
<feature type="chain" id="PRO_5045331016" description="Lipoprotein" evidence="1">
    <location>
        <begin position="25"/>
        <end position="231"/>
    </location>
</feature>
<protein>
    <recommendedName>
        <fullName evidence="4">Lipoprotein</fullName>
    </recommendedName>
</protein>
<evidence type="ECO:0008006" key="4">
    <source>
        <dbReference type="Google" id="ProtNLM"/>
    </source>
</evidence>
<accession>A0ABU1A465</accession>
<evidence type="ECO:0000313" key="2">
    <source>
        <dbReference type="EMBL" id="MDQ7917471.1"/>
    </source>
</evidence>
<organism evidence="2 3">
    <name type="scientific">Mesonia profundi</name>
    <dbReference type="NCBI Taxonomy" id="3070998"/>
    <lineage>
        <taxon>Bacteria</taxon>
        <taxon>Pseudomonadati</taxon>
        <taxon>Bacteroidota</taxon>
        <taxon>Flavobacteriia</taxon>
        <taxon>Flavobacteriales</taxon>
        <taxon>Flavobacteriaceae</taxon>
        <taxon>Mesonia</taxon>
    </lineage>
</organism>
<dbReference type="PROSITE" id="PS51257">
    <property type="entry name" value="PROKAR_LIPOPROTEIN"/>
    <property type="match status" value="1"/>
</dbReference>
<dbReference type="EMBL" id="JAVHUL010000017">
    <property type="protein sequence ID" value="MDQ7917471.1"/>
    <property type="molecule type" value="Genomic_DNA"/>
</dbReference>
<sequence length="231" mass="27265">MKKTLLLPFIAIFTFVLVSCEESAKNKTEETQNQELRKISLLQKIANANGFQEWENVDKVSFTFNVDRDTTHFERSWEWKPKEDKVKMLASNDTLEYHTNQVEKDSTLMKADQAFVNDKYWLLFPFQLIWDDGFKHSTKENISSPLKSEKVTELTIDYNSEDGYTPGDLYKVYFDANYMIKEWAYYPGGNKEPRIISTWEDYETQKGIKFAKMHQDSTGNFKLYFTKVSIR</sequence>
<dbReference type="Proteomes" id="UP001230915">
    <property type="component" value="Unassembled WGS sequence"/>
</dbReference>
<dbReference type="RefSeq" id="WP_308864223.1">
    <property type="nucleotide sequence ID" value="NZ_JAVHUL010000017.1"/>
</dbReference>
<feature type="signal peptide" evidence="1">
    <location>
        <begin position="1"/>
        <end position="24"/>
    </location>
</feature>
<keyword evidence="3" id="KW-1185">Reference proteome</keyword>
<comment type="caution">
    <text evidence="2">The sequence shown here is derived from an EMBL/GenBank/DDBJ whole genome shotgun (WGS) entry which is preliminary data.</text>
</comment>
<keyword evidence="1" id="KW-0732">Signal</keyword>